<dbReference type="InterPro" id="IPR047122">
    <property type="entry name" value="Trans-enoyl_RdTase-like"/>
</dbReference>
<dbReference type="SMART" id="SM00829">
    <property type="entry name" value="PKS_ER"/>
    <property type="match status" value="1"/>
</dbReference>
<dbReference type="Gene3D" id="3.40.50.720">
    <property type="entry name" value="NAD(P)-binding Rossmann-like Domain"/>
    <property type="match status" value="1"/>
</dbReference>
<comment type="caution">
    <text evidence="2">The sequence shown here is derived from an EMBL/GenBank/DDBJ whole genome shotgun (WGS) entry which is preliminary data.</text>
</comment>
<protein>
    <submittedName>
        <fullName evidence="2">Protein TOXD</fullName>
    </submittedName>
</protein>
<sequence>MNLALEFTPTAGTVLGCDLAGVIEQVGKNVATRKVGERVAAFVHGGNDAEHGAFAEYAKSTANLVWPIPESMSFEEAATISIGTYTIAQAFYHKGRLELPEPGDFTFEKEEWVFVYGGSSSCGQFAIQFARASGFKVITTSSPRNFDLLKSMGATAVFDYHDVDVVDKIKAATGNSIQYGLDAIGLPETQELSQRVFGPAGGKLITLLWANKTRVRADVDLSFTLVCTGLGQAFDKPGAHFPVSPEDTAQMVNSVAMIPRLIEQGRLRPNPLKFLEGGLAGIPDGLKYLEEGKVSGEKIVVVL</sequence>
<dbReference type="InterPro" id="IPR013149">
    <property type="entry name" value="ADH-like_C"/>
</dbReference>
<dbReference type="EMBL" id="MNAD01001215">
    <property type="protein sequence ID" value="OJT07161.1"/>
    <property type="molecule type" value="Genomic_DNA"/>
</dbReference>
<dbReference type="PANTHER" id="PTHR45348">
    <property type="entry name" value="HYPOTHETICAL OXIDOREDUCTASE (EUROFUNG)"/>
    <property type="match status" value="1"/>
</dbReference>
<dbReference type="InterPro" id="IPR020843">
    <property type="entry name" value="ER"/>
</dbReference>
<evidence type="ECO:0000259" key="1">
    <source>
        <dbReference type="SMART" id="SM00829"/>
    </source>
</evidence>
<dbReference type="GO" id="GO:0016651">
    <property type="term" value="F:oxidoreductase activity, acting on NAD(P)H"/>
    <property type="evidence" value="ECO:0007669"/>
    <property type="project" value="InterPro"/>
</dbReference>
<dbReference type="STRING" id="154538.A0A1M2VHV4"/>
<organism evidence="2 3">
    <name type="scientific">Trametes pubescens</name>
    <name type="common">White-rot fungus</name>
    <dbReference type="NCBI Taxonomy" id="154538"/>
    <lineage>
        <taxon>Eukaryota</taxon>
        <taxon>Fungi</taxon>
        <taxon>Dikarya</taxon>
        <taxon>Basidiomycota</taxon>
        <taxon>Agaricomycotina</taxon>
        <taxon>Agaricomycetes</taxon>
        <taxon>Polyporales</taxon>
        <taxon>Polyporaceae</taxon>
        <taxon>Trametes</taxon>
    </lineage>
</organism>
<proteinExistence type="predicted"/>
<dbReference type="OMA" id="EDIEYGI"/>
<dbReference type="InterPro" id="IPR011032">
    <property type="entry name" value="GroES-like_sf"/>
</dbReference>
<dbReference type="Proteomes" id="UP000184267">
    <property type="component" value="Unassembled WGS sequence"/>
</dbReference>
<name>A0A1M2VHV4_TRAPU</name>
<dbReference type="CDD" id="cd08249">
    <property type="entry name" value="enoyl_reductase_like"/>
    <property type="match status" value="1"/>
</dbReference>
<reference evidence="2 3" key="1">
    <citation type="submission" date="2016-10" db="EMBL/GenBank/DDBJ databases">
        <title>Genome sequence of the basidiomycete white-rot fungus Trametes pubescens.</title>
        <authorList>
            <person name="Makela M.R."/>
            <person name="Granchi Z."/>
            <person name="Peng M."/>
            <person name="De Vries R.P."/>
            <person name="Grigoriev I."/>
            <person name="Riley R."/>
            <person name="Hilden K."/>
        </authorList>
    </citation>
    <scope>NUCLEOTIDE SEQUENCE [LARGE SCALE GENOMIC DNA]</scope>
    <source>
        <strain evidence="2 3">FBCC735</strain>
    </source>
</reference>
<feature type="domain" description="Enoyl reductase (ER)" evidence="1">
    <location>
        <begin position="2"/>
        <end position="301"/>
    </location>
</feature>
<accession>A0A1M2VHV4</accession>
<dbReference type="Gene3D" id="3.90.180.10">
    <property type="entry name" value="Medium-chain alcohol dehydrogenases, catalytic domain"/>
    <property type="match status" value="1"/>
</dbReference>
<dbReference type="InterPro" id="IPR036291">
    <property type="entry name" value="NAD(P)-bd_dom_sf"/>
</dbReference>
<dbReference type="Pfam" id="PF08240">
    <property type="entry name" value="ADH_N"/>
    <property type="match status" value="1"/>
</dbReference>
<evidence type="ECO:0000313" key="2">
    <source>
        <dbReference type="EMBL" id="OJT07161.1"/>
    </source>
</evidence>
<evidence type="ECO:0000313" key="3">
    <source>
        <dbReference type="Proteomes" id="UP000184267"/>
    </source>
</evidence>
<dbReference type="InterPro" id="IPR013154">
    <property type="entry name" value="ADH-like_N"/>
</dbReference>
<dbReference type="SUPFAM" id="SSF50129">
    <property type="entry name" value="GroES-like"/>
    <property type="match status" value="1"/>
</dbReference>
<dbReference type="PANTHER" id="PTHR45348:SF2">
    <property type="entry name" value="ZINC-TYPE ALCOHOL DEHYDROGENASE-LIKE PROTEIN C2E1P3.01"/>
    <property type="match status" value="1"/>
</dbReference>
<dbReference type="OrthoDB" id="10257049at2759"/>
<dbReference type="SUPFAM" id="SSF51735">
    <property type="entry name" value="NAD(P)-binding Rossmann-fold domains"/>
    <property type="match status" value="1"/>
</dbReference>
<dbReference type="Pfam" id="PF00107">
    <property type="entry name" value="ADH_zinc_N"/>
    <property type="match status" value="1"/>
</dbReference>
<dbReference type="AlphaFoldDB" id="A0A1M2VHV4"/>
<gene>
    <name evidence="2" type="ORF">TRAPUB_1976</name>
</gene>
<keyword evidence="3" id="KW-1185">Reference proteome</keyword>